<sequence length="50" mass="5875">MSYDLTFSDLHRDIPEGMKINTEGPMFTIFKQRQLVFSKSFHRVAEKIPS</sequence>
<dbReference type="AlphaFoldDB" id="A0A1H0VN58"/>
<dbReference type="Proteomes" id="UP000199073">
    <property type="component" value="Unassembled WGS sequence"/>
</dbReference>
<accession>A0A1H0VN58</accession>
<reference evidence="1 2" key="1">
    <citation type="submission" date="2016-10" db="EMBL/GenBank/DDBJ databases">
        <authorList>
            <person name="de Groot N.N."/>
        </authorList>
    </citation>
    <scope>NUCLEOTIDE SEQUENCE [LARGE SCALE GENOMIC DNA]</scope>
    <source>
        <strain evidence="1 2">DSM 12130</strain>
    </source>
</reference>
<evidence type="ECO:0000313" key="2">
    <source>
        <dbReference type="Proteomes" id="UP000199073"/>
    </source>
</evidence>
<evidence type="ECO:0000313" key="1">
    <source>
        <dbReference type="EMBL" id="SDP79655.1"/>
    </source>
</evidence>
<gene>
    <name evidence="1" type="ORF">SAMN05660330_04150</name>
</gene>
<organism evidence="1 2">
    <name type="scientific">Desulforhopalus singaporensis</name>
    <dbReference type="NCBI Taxonomy" id="91360"/>
    <lineage>
        <taxon>Bacteria</taxon>
        <taxon>Pseudomonadati</taxon>
        <taxon>Thermodesulfobacteriota</taxon>
        <taxon>Desulfobulbia</taxon>
        <taxon>Desulfobulbales</taxon>
        <taxon>Desulfocapsaceae</taxon>
        <taxon>Desulforhopalus</taxon>
    </lineage>
</organism>
<proteinExistence type="predicted"/>
<keyword evidence="2" id="KW-1185">Reference proteome</keyword>
<protein>
    <submittedName>
        <fullName evidence="1">Uncharacterized protein</fullName>
    </submittedName>
</protein>
<dbReference type="EMBL" id="FNJI01000055">
    <property type="protein sequence ID" value="SDP79655.1"/>
    <property type="molecule type" value="Genomic_DNA"/>
</dbReference>
<name>A0A1H0VN58_9BACT</name>